<protein>
    <submittedName>
        <fullName evidence="4">Uncharacterized protein LOC113410998</fullName>
    </submittedName>
</protein>
<evidence type="ECO:0000256" key="1">
    <source>
        <dbReference type="SAM" id="MobiDB-lite"/>
    </source>
</evidence>
<feature type="transmembrane region" description="Helical" evidence="2">
    <location>
        <begin position="35"/>
        <end position="56"/>
    </location>
</feature>
<sequence length="319" mass="35623">MLETGRRSEYAGTLAASRRLRLILRRRRRRQREGNLAAALTQSMALAVIGTAGAYPSWVLVSGGDLQIVLGASWVINKAGPASGSLLLGPNGAPLMLAIAFCCIFSVLIGSLALTLDFLGWRRWRSWAPFFHGFTTLLIVSATALGFCLLEVIARRIRTKKEFHGYHFSISPGQSLFLAFLACILAAAATYISFRTPALTEPSHSPRDLEKLEEIRFFPSRAEPGESTDISTASFPLRRIFGLGSDSMDDRASEREELYECENCRNLRTSSFHECSLEKRRRLQEAKEVPDRKWPRRLFQGESKAVESENEEKVCSSET</sequence>
<evidence type="ECO:0000313" key="4">
    <source>
        <dbReference type="RefSeq" id="XP_026521606.1"/>
    </source>
</evidence>
<feature type="transmembrane region" description="Helical" evidence="2">
    <location>
        <begin position="175"/>
        <end position="194"/>
    </location>
</feature>
<evidence type="ECO:0000313" key="3">
    <source>
        <dbReference type="Proteomes" id="UP000504612"/>
    </source>
</evidence>
<dbReference type="AlphaFoldDB" id="A0A6J1TT35"/>
<feature type="region of interest" description="Disordered" evidence="1">
    <location>
        <begin position="298"/>
        <end position="319"/>
    </location>
</feature>
<feature type="transmembrane region" description="Helical" evidence="2">
    <location>
        <begin position="68"/>
        <end position="88"/>
    </location>
</feature>
<dbReference type="KEGG" id="nss:113410998"/>
<name>A0A6J1TT35_9SAUR</name>
<feature type="transmembrane region" description="Helical" evidence="2">
    <location>
        <begin position="134"/>
        <end position="154"/>
    </location>
</feature>
<keyword evidence="2" id="KW-1133">Transmembrane helix</keyword>
<feature type="compositionally biased region" description="Basic and acidic residues" evidence="1">
    <location>
        <begin position="304"/>
        <end position="319"/>
    </location>
</feature>
<organism evidence="3 4">
    <name type="scientific">Notechis scutatus</name>
    <name type="common">mainland tiger snake</name>
    <dbReference type="NCBI Taxonomy" id="8663"/>
    <lineage>
        <taxon>Eukaryota</taxon>
        <taxon>Metazoa</taxon>
        <taxon>Chordata</taxon>
        <taxon>Craniata</taxon>
        <taxon>Vertebrata</taxon>
        <taxon>Euteleostomi</taxon>
        <taxon>Lepidosauria</taxon>
        <taxon>Squamata</taxon>
        <taxon>Bifurcata</taxon>
        <taxon>Unidentata</taxon>
        <taxon>Episquamata</taxon>
        <taxon>Toxicofera</taxon>
        <taxon>Serpentes</taxon>
        <taxon>Colubroidea</taxon>
        <taxon>Elapidae</taxon>
        <taxon>Hydrophiinae</taxon>
        <taxon>Notechis</taxon>
    </lineage>
</organism>
<dbReference type="RefSeq" id="XP_026521606.1">
    <property type="nucleotide sequence ID" value="XM_026665821.1"/>
</dbReference>
<dbReference type="Proteomes" id="UP000504612">
    <property type="component" value="Unplaced"/>
</dbReference>
<gene>
    <name evidence="4" type="primary">LOC113410998</name>
</gene>
<feature type="transmembrane region" description="Helical" evidence="2">
    <location>
        <begin position="95"/>
        <end position="114"/>
    </location>
</feature>
<keyword evidence="2" id="KW-0812">Transmembrane</keyword>
<keyword evidence="2" id="KW-0472">Membrane</keyword>
<dbReference type="GeneID" id="113410998"/>
<proteinExistence type="predicted"/>
<evidence type="ECO:0000256" key="2">
    <source>
        <dbReference type="SAM" id="Phobius"/>
    </source>
</evidence>
<accession>A0A6J1TT35</accession>
<reference evidence="4" key="1">
    <citation type="submission" date="2025-08" db="UniProtKB">
        <authorList>
            <consortium name="RefSeq"/>
        </authorList>
    </citation>
    <scope>IDENTIFICATION</scope>
</reference>
<keyword evidence="3" id="KW-1185">Reference proteome</keyword>